<dbReference type="Gene3D" id="3.30.1640.30">
    <property type="match status" value="1"/>
</dbReference>
<organism evidence="14 15">
    <name type="scientific">Cherax quadricarinatus</name>
    <name type="common">Australian red claw crayfish</name>
    <dbReference type="NCBI Taxonomy" id="27406"/>
    <lineage>
        <taxon>Eukaryota</taxon>
        <taxon>Metazoa</taxon>
        <taxon>Ecdysozoa</taxon>
        <taxon>Arthropoda</taxon>
        <taxon>Crustacea</taxon>
        <taxon>Multicrustacea</taxon>
        <taxon>Malacostraca</taxon>
        <taxon>Eumalacostraca</taxon>
        <taxon>Eucarida</taxon>
        <taxon>Decapoda</taxon>
        <taxon>Pleocyemata</taxon>
        <taxon>Astacidea</taxon>
        <taxon>Parastacoidea</taxon>
        <taxon>Parastacidae</taxon>
        <taxon>Cherax</taxon>
    </lineage>
</organism>
<dbReference type="GO" id="GO:0005615">
    <property type="term" value="C:extracellular space"/>
    <property type="evidence" value="ECO:0007669"/>
    <property type="project" value="TreeGrafter"/>
</dbReference>
<dbReference type="GO" id="GO:0004252">
    <property type="term" value="F:serine-type endopeptidase activity"/>
    <property type="evidence" value="ECO:0007669"/>
    <property type="project" value="UniProtKB-UniRule"/>
</dbReference>
<evidence type="ECO:0000256" key="11">
    <source>
        <dbReference type="RuleBase" id="RU366078"/>
    </source>
</evidence>
<keyword evidence="8 11" id="KW-0720">Serine protease</keyword>
<dbReference type="InterPro" id="IPR050127">
    <property type="entry name" value="Serine_Proteases_S1"/>
</dbReference>
<evidence type="ECO:0000256" key="1">
    <source>
        <dbReference type="ARBA" id="ARBA00004613"/>
    </source>
</evidence>
<dbReference type="Pfam" id="PF00089">
    <property type="entry name" value="Trypsin"/>
    <property type="match status" value="1"/>
</dbReference>
<dbReference type="Pfam" id="PF12032">
    <property type="entry name" value="CLIP"/>
    <property type="match status" value="1"/>
</dbReference>
<comment type="caution">
    <text evidence="14">The sequence shown here is derived from an EMBL/GenBank/DDBJ whole genome shotgun (WGS) entry which is preliminary data.</text>
</comment>
<dbReference type="SUPFAM" id="SSF50494">
    <property type="entry name" value="Trypsin-like serine proteases"/>
    <property type="match status" value="1"/>
</dbReference>
<keyword evidence="7" id="KW-0353">Hemolymph clotting</keyword>
<dbReference type="Proteomes" id="UP001445076">
    <property type="component" value="Unassembled WGS sequence"/>
</dbReference>
<accession>A0AAW0XAD6</accession>
<dbReference type="InterPro" id="IPR009003">
    <property type="entry name" value="Peptidase_S1_PA"/>
</dbReference>
<dbReference type="SMART" id="SM00680">
    <property type="entry name" value="CLIP"/>
    <property type="match status" value="1"/>
</dbReference>
<dbReference type="SMART" id="SM00020">
    <property type="entry name" value="Tryp_SPc"/>
    <property type="match status" value="1"/>
</dbReference>
<gene>
    <name evidence="14" type="ORF">OTU49_005093</name>
</gene>
<dbReference type="PRINTS" id="PR00722">
    <property type="entry name" value="CHYMOTRYPSIN"/>
</dbReference>
<keyword evidence="9" id="KW-1015">Disulfide bond</keyword>
<dbReference type="PROSITE" id="PS00135">
    <property type="entry name" value="TRYPSIN_SER"/>
    <property type="match status" value="1"/>
</dbReference>
<feature type="region of interest" description="Disordered" evidence="12">
    <location>
        <begin position="125"/>
        <end position="144"/>
    </location>
</feature>
<keyword evidence="2 11" id="KW-0964">Secreted</keyword>
<keyword evidence="6 11" id="KW-0378">Hydrolase</keyword>
<sequence>MCLLKPVSALTLSIVVMKILSTTLAQGICTLHNGSPGRCVDIRECESVRRTYRHKNTVKCNTSGKFPVVCCPTSASGKPEPIEDISPPTVNFDCGQNAKQTYGLYTIDFLPLKTLRQGSVNLAPSSSIPATAQASNGRRPGIPQSAMMDLSVHIERVPPPPPPGDPSPPRGLAVGGVKVQKNSWPWMALLGEKIGNTPTWFCAGVLISDQWILSALHCFLTKTAEVVRLGEHDYNDDNDGAVHEDFGVEKPITYPEYLHPQAYHDLALLKLDRKVILKPTIKPVCLPWGRESTESLVDQQVTLTGWGDTEFGGSPSSVMQEVNVTVFSSQECDKSYSTLLDYSISWPRGINDNIICAGDRNGGRDACQGDSGGPIVSRNSAGRFTLAGIVSRGYVCGHKDFPGLYVNIRHSPYLAWIKNIVF</sequence>
<evidence type="ECO:0000256" key="2">
    <source>
        <dbReference type="ARBA" id="ARBA00022525"/>
    </source>
</evidence>
<dbReference type="EMBL" id="JARKIK010000044">
    <property type="protein sequence ID" value="KAK8736615.1"/>
    <property type="molecule type" value="Genomic_DNA"/>
</dbReference>
<dbReference type="InterPro" id="IPR043504">
    <property type="entry name" value="Peptidase_S1_PA_chymotrypsin"/>
</dbReference>
<dbReference type="InterPro" id="IPR001314">
    <property type="entry name" value="Peptidase_S1A"/>
</dbReference>
<keyword evidence="3" id="KW-0768">Sushi</keyword>
<feature type="compositionally biased region" description="Polar residues" evidence="12">
    <location>
        <begin position="125"/>
        <end position="136"/>
    </location>
</feature>
<feature type="domain" description="Peptidase S1" evidence="13">
    <location>
        <begin position="173"/>
        <end position="422"/>
    </location>
</feature>
<comment type="subcellular location">
    <subcellularLocation>
        <location evidence="1 11">Secreted</location>
    </subcellularLocation>
</comment>
<dbReference type="InterPro" id="IPR001254">
    <property type="entry name" value="Trypsin_dom"/>
</dbReference>
<evidence type="ECO:0000313" key="14">
    <source>
        <dbReference type="EMBL" id="KAK8736615.1"/>
    </source>
</evidence>
<proteinExistence type="inferred from homology"/>
<evidence type="ECO:0000313" key="15">
    <source>
        <dbReference type="Proteomes" id="UP001445076"/>
    </source>
</evidence>
<protein>
    <recommendedName>
        <fullName evidence="11">CLIP domain-containing serine protease</fullName>
        <ecNumber evidence="11">3.4.21.-</ecNumber>
    </recommendedName>
</protein>
<evidence type="ECO:0000256" key="12">
    <source>
        <dbReference type="SAM" id="MobiDB-lite"/>
    </source>
</evidence>
<keyword evidence="5 11" id="KW-0732">Signal</keyword>
<dbReference type="InterPro" id="IPR038565">
    <property type="entry name" value="CLIP_sf"/>
</dbReference>
<keyword evidence="4 11" id="KW-0645">Protease</keyword>
<feature type="chain" id="PRO_5043092960" description="CLIP domain-containing serine protease" evidence="11">
    <location>
        <begin position="26"/>
        <end position="422"/>
    </location>
</feature>
<dbReference type="GO" id="GO:0042381">
    <property type="term" value="P:hemolymph coagulation"/>
    <property type="evidence" value="ECO:0007669"/>
    <property type="project" value="UniProtKB-KW"/>
</dbReference>
<keyword evidence="15" id="KW-1185">Reference proteome</keyword>
<comment type="similarity">
    <text evidence="11">Belongs to the peptidase S1 family. CLIP subfamily.</text>
</comment>
<evidence type="ECO:0000256" key="9">
    <source>
        <dbReference type="ARBA" id="ARBA00023157"/>
    </source>
</evidence>
<dbReference type="PANTHER" id="PTHR24264:SF65">
    <property type="entry name" value="SRCR DOMAIN-CONTAINING PROTEIN"/>
    <property type="match status" value="1"/>
</dbReference>
<evidence type="ECO:0000256" key="10">
    <source>
        <dbReference type="ARBA" id="ARBA00052079"/>
    </source>
</evidence>
<evidence type="ECO:0000256" key="4">
    <source>
        <dbReference type="ARBA" id="ARBA00022670"/>
    </source>
</evidence>
<evidence type="ECO:0000256" key="7">
    <source>
        <dbReference type="ARBA" id="ARBA00022820"/>
    </source>
</evidence>
<feature type="signal peptide" evidence="11">
    <location>
        <begin position="1"/>
        <end position="25"/>
    </location>
</feature>
<evidence type="ECO:0000256" key="8">
    <source>
        <dbReference type="ARBA" id="ARBA00022825"/>
    </source>
</evidence>
<dbReference type="AlphaFoldDB" id="A0AAW0XAD6"/>
<evidence type="ECO:0000259" key="13">
    <source>
        <dbReference type="PROSITE" id="PS50240"/>
    </source>
</evidence>
<dbReference type="GO" id="GO:0006508">
    <property type="term" value="P:proteolysis"/>
    <property type="evidence" value="ECO:0007669"/>
    <property type="project" value="UniProtKB-KW"/>
</dbReference>
<evidence type="ECO:0000256" key="6">
    <source>
        <dbReference type="ARBA" id="ARBA00022801"/>
    </source>
</evidence>
<dbReference type="PANTHER" id="PTHR24264">
    <property type="entry name" value="TRYPSIN-RELATED"/>
    <property type="match status" value="1"/>
</dbReference>
<dbReference type="EC" id="3.4.21.-" evidence="11"/>
<dbReference type="PROSITE" id="PS50240">
    <property type="entry name" value="TRYPSIN_DOM"/>
    <property type="match status" value="1"/>
</dbReference>
<dbReference type="CDD" id="cd00190">
    <property type="entry name" value="Tryp_SPc"/>
    <property type="match status" value="1"/>
</dbReference>
<dbReference type="InterPro" id="IPR022700">
    <property type="entry name" value="CLIP"/>
</dbReference>
<reference evidence="14 15" key="1">
    <citation type="journal article" date="2024" name="BMC Genomics">
        <title>Genome assembly of redclaw crayfish (Cherax quadricarinatus) provides insights into its immune adaptation and hypoxia tolerance.</title>
        <authorList>
            <person name="Liu Z."/>
            <person name="Zheng J."/>
            <person name="Li H."/>
            <person name="Fang K."/>
            <person name="Wang S."/>
            <person name="He J."/>
            <person name="Zhou D."/>
            <person name="Weng S."/>
            <person name="Chi M."/>
            <person name="Gu Z."/>
            <person name="He J."/>
            <person name="Li F."/>
            <person name="Wang M."/>
        </authorList>
    </citation>
    <scope>NUCLEOTIDE SEQUENCE [LARGE SCALE GENOMIC DNA]</scope>
    <source>
        <strain evidence="14">ZL_2023a</strain>
    </source>
</reference>
<evidence type="ECO:0000256" key="3">
    <source>
        <dbReference type="ARBA" id="ARBA00022659"/>
    </source>
</evidence>
<dbReference type="Gene3D" id="2.40.10.10">
    <property type="entry name" value="Trypsin-like serine proteases"/>
    <property type="match status" value="1"/>
</dbReference>
<evidence type="ECO:0000256" key="5">
    <source>
        <dbReference type="ARBA" id="ARBA00022729"/>
    </source>
</evidence>
<comment type="catalytic activity">
    <reaction evidence="10">
        <text>Selective cleavage of 103-Arg-|-Ser-104 and 124-Ile-|-Ile-125 bonds in Limulus clotting factor B to form activated factor B. Cleavage of -Pro-Arg-|-Xaa- bonds in synthetic substrates.</text>
        <dbReference type="EC" id="3.4.21.84"/>
    </reaction>
</comment>
<name>A0AAW0XAD6_CHEQU</name>
<dbReference type="InterPro" id="IPR033116">
    <property type="entry name" value="TRYPSIN_SER"/>
</dbReference>
<comment type="domain">
    <text evidence="11">The clip domain consists of 35-55 residues which are 'knitted' together usually by 3 conserved disulfide bonds forming a clip-like compact structure.</text>
</comment>
<dbReference type="FunFam" id="2.40.10.10:FF:000120">
    <property type="entry name" value="Putative serine protease"/>
    <property type="match status" value="1"/>
</dbReference>